<dbReference type="EMBL" id="QVEP01000003">
    <property type="protein sequence ID" value="RGB81914.1"/>
    <property type="molecule type" value="Genomic_DNA"/>
</dbReference>
<keyword evidence="4 6" id="KW-0133">Cell shape</keyword>
<evidence type="ECO:0000256" key="4">
    <source>
        <dbReference type="ARBA" id="ARBA00022960"/>
    </source>
</evidence>
<name>A0A3E2TSP3_9FIRM</name>
<dbReference type="PANTHER" id="PTHR42749">
    <property type="entry name" value="CELL SHAPE-DETERMINING PROTEIN MREB"/>
    <property type="match status" value="1"/>
</dbReference>
<reference evidence="7 8" key="1">
    <citation type="submission" date="2018-08" db="EMBL/GenBank/DDBJ databases">
        <title>A genome reference for cultivated species of the human gut microbiota.</title>
        <authorList>
            <person name="Zou Y."/>
            <person name="Xue W."/>
            <person name="Luo G."/>
        </authorList>
    </citation>
    <scope>NUCLEOTIDE SEQUENCE [LARGE SCALE GENOMIC DNA]</scope>
    <source>
        <strain evidence="7 8">AF45-17</strain>
    </source>
</reference>
<dbReference type="GO" id="GO:0000902">
    <property type="term" value="P:cell morphogenesis"/>
    <property type="evidence" value="ECO:0007669"/>
    <property type="project" value="InterPro"/>
</dbReference>
<dbReference type="GO" id="GO:0008360">
    <property type="term" value="P:regulation of cell shape"/>
    <property type="evidence" value="ECO:0007669"/>
    <property type="project" value="UniProtKB-UniRule"/>
</dbReference>
<dbReference type="Gene3D" id="3.30.420.40">
    <property type="match status" value="3"/>
</dbReference>
<comment type="subunit">
    <text evidence="6">Forms polymers.</text>
</comment>
<gene>
    <name evidence="6" type="primary">mreB</name>
    <name evidence="7" type="ORF">DW070_01740</name>
</gene>
<dbReference type="RefSeq" id="WP_117526782.1">
    <property type="nucleotide sequence ID" value="NZ_LR698973.1"/>
</dbReference>
<dbReference type="GO" id="GO:0005524">
    <property type="term" value="F:ATP binding"/>
    <property type="evidence" value="ECO:0007669"/>
    <property type="project" value="UniProtKB-KW"/>
</dbReference>
<sequence length="341" mass="37358">MAGRKYGLDLGTMNIRIFQGGHGLVVYEKNMIAIQRKKEVAAIGNDAFEMYERTPASIVISNPVRDGVIADINNMNKVAETLLKKCGCTTGFMRNNSFYLAVPSDVTEVEKRAYFDLIAHSAYNTHNIFVVEKPLAAALGENVDVKSKKGMMIVDMGAGTTEITVITMGGIVVSKLLKVGGNTINASICQLVKERHHLVIGDKTAEYLKLELGHAIPGQGRGKTVFGRDVITGLPSKAEVSDHLVFDSMKNYLFQVVRTIRNIMETIPPELSGDIIENGIYFTGGTTLIPELDRLFNASLRVKVVFAPKPLESTVRGLGVIMDHASDYKDLTFSLRDAAFE</sequence>
<dbReference type="SUPFAM" id="SSF53067">
    <property type="entry name" value="Actin-like ATPase domain"/>
    <property type="match status" value="2"/>
</dbReference>
<evidence type="ECO:0000256" key="3">
    <source>
        <dbReference type="ARBA" id="ARBA00022840"/>
    </source>
</evidence>
<dbReference type="HAMAP" id="MF_02207">
    <property type="entry name" value="MreB"/>
    <property type="match status" value="1"/>
</dbReference>
<keyword evidence="2 6" id="KW-0547">Nucleotide-binding</keyword>
<dbReference type="GO" id="GO:0005737">
    <property type="term" value="C:cytoplasm"/>
    <property type="evidence" value="ECO:0007669"/>
    <property type="project" value="UniProtKB-SubCell"/>
</dbReference>
<protein>
    <recommendedName>
        <fullName evidence="6">Cell shape-determining protein MreB</fullName>
    </recommendedName>
</protein>
<dbReference type="Proteomes" id="UP000260773">
    <property type="component" value="Unassembled WGS sequence"/>
</dbReference>
<evidence type="ECO:0000256" key="1">
    <source>
        <dbReference type="ARBA" id="ARBA00022490"/>
    </source>
</evidence>
<feature type="binding site" evidence="6">
    <location>
        <begin position="158"/>
        <end position="160"/>
    </location>
    <ligand>
        <name>ATP</name>
        <dbReference type="ChEBI" id="CHEBI:30616"/>
    </ligand>
</feature>
<organism evidence="7 8">
    <name type="scientific">Coprococcus catus</name>
    <dbReference type="NCBI Taxonomy" id="116085"/>
    <lineage>
        <taxon>Bacteria</taxon>
        <taxon>Bacillati</taxon>
        <taxon>Bacillota</taxon>
        <taxon>Clostridia</taxon>
        <taxon>Lachnospirales</taxon>
        <taxon>Lachnospiraceae</taxon>
        <taxon>Coprococcus</taxon>
    </lineage>
</organism>
<comment type="caution">
    <text evidence="6">Lacks conserved residue(s) required for the propagation of feature annotation.</text>
</comment>
<comment type="subcellular location">
    <subcellularLocation>
        <location evidence="6">Cytoplasm</location>
    </subcellularLocation>
    <text evidence="6">Membrane-associated.</text>
</comment>
<comment type="similarity">
    <text evidence="5 6">Belongs to the FtsA/MreB family.</text>
</comment>
<proteinExistence type="inferred from homology"/>
<dbReference type="InterPro" id="IPR004753">
    <property type="entry name" value="MreB"/>
</dbReference>
<dbReference type="InterPro" id="IPR043129">
    <property type="entry name" value="ATPase_NBD"/>
</dbReference>
<comment type="function">
    <text evidence="6">Forms membrane-associated dynamic filaments that are essential for cell shape determination. Acts by regulating cell wall synthesis and cell elongation, and thus cell shape. A feedback loop between cell geometry and MreB localization may maintain elongated cell shape by targeting cell wall growth to regions of negative cell wall curvature.</text>
</comment>
<accession>A0A3E2TSP3</accession>
<dbReference type="NCBIfam" id="NF010539">
    <property type="entry name" value="PRK13927.1"/>
    <property type="match status" value="1"/>
</dbReference>
<feature type="binding site" evidence="6">
    <location>
        <begin position="206"/>
        <end position="209"/>
    </location>
    <ligand>
        <name>ATP</name>
        <dbReference type="ChEBI" id="CHEBI:30616"/>
    </ligand>
</feature>
<dbReference type="Pfam" id="PF06723">
    <property type="entry name" value="MreB_Mbl"/>
    <property type="match status" value="1"/>
</dbReference>
<keyword evidence="1 6" id="KW-0963">Cytoplasm</keyword>
<evidence type="ECO:0000256" key="6">
    <source>
        <dbReference type="HAMAP-Rule" id="MF_02207"/>
    </source>
</evidence>
<evidence type="ECO:0000256" key="2">
    <source>
        <dbReference type="ARBA" id="ARBA00022741"/>
    </source>
</evidence>
<dbReference type="CDD" id="cd10225">
    <property type="entry name" value="ASKHA_NBD_MreB-like"/>
    <property type="match status" value="1"/>
</dbReference>
<evidence type="ECO:0000313" key="7">
    <source>
        <dbReference type="EMBL" id="RGB81914.1"/>
    </source>
</evidence>
<dbReference type="PANTHER" id="PTHR42749:SF1">
    <property type="entry name" value="CELL SHAPE-DETERMINING PROTEIN MREB"/>
    <property type="match status" value="1"/>
</dbReference>
<dbReference type="InterPro" id="IPR056546">
    <property type="entry name" value="MreB_MamK-like"/>
</dbReference>
<keyword evidence="3 6" id="KW-0067">ATP-binding</keyword>
<dbReference type="AlphaFoldDB" id="A0A3E2TSP3"/>
<evidence type="ECO:0000313" key="8">
    <source>
        <dbReference type="Proteomes" id="UP000260773"/>
    </source>
</evidence>
<evidence type="ECO:0000256" key="5">
    <source>
        <dbReference type="ARBA" id="ARBA00023458"/>
    </source>
</evidence>
<dbReference type="PRINTS" id="PR01652">
    <property type="entry name" value="SHAPEPROTEIN"/>
</dbReference>
<comment type="caution">
    <text evidence="7">The sequence shown here is derived from an EMBL/GenBank/DDBJ whole genome shotgun (WGS) entry which is preliminary data.</text>
</comment>